<keyword evidence="3 6" id="KW-0812">Transmembrane</keyword>
<feature type="transmembrane region" description="Helical" evidence="6">
    <location>
        <begin position="251"/>
        <end position="274"/>
    </location>
</feature>
<reference evidence="7" key="1">
    <citation type="journal article" date="2014" name="Int. J. Syst. Evol. Microbiol.">
        <title>Complete genome sequence of Corynebacterium casei LMG S-19264T (=DSM 44701T), isolated from a smear-ripened cheese.</title>
        <authorList>
            <consortium name="US DOE Joint Genome Institute (JGI-PGF)"/>
            <person name="Walter F."/>
            <person name="Albersmeier A."/>
            <person name="Kalinowski J."/>
            <person name="Ruckert C."/>
        </authorList>
    </citation>
    <scope>NUCLEOTIDE SEQUENCE</scope>
    <source>
        <strain evidence="7">CGMCC 1.15082</strain>
    </source>
</reference>
<dbReference type="InterPro" id="IPR050833">
    <property type="entry name" value="Poly_Biosynth_Transport"/>
</dbReference>
<name>A0A916S045_9HYPH</name>
<protein>
    <submittedName>
        <fullName evidence="7">Transporter</fullName>
    </submittedName>
</protein>
<evidence type="ECO:0000313" key="8">
    <source>
        <dbReference type="Proteomes" id="UP000646478"/>
    </source>
</evidence>
<feature type="transmembrane region" description="Helical" evidence="6">
    <location>
        <begin position="178"/>
        <end position="200"/>
    </location>
</feature>
<feature type="transmembrane region" description="Helical" evidence="6">
    <location>
        <begin position="360"/>
        <end position="381"/>
    </location>
</feature>
<feature type="transmembrane region" description="Helical" evidence="6">
    <location>
        <begin position="322"/>
        <end position="339"/>
    </location>
</feature>
<dbReference type="PANTHER" id="PTHR30250:SF11">
    <property type="entry name" value="O-ANTIGEN TRANSPORTER-RELATED"/>
    <property type="match status" value="1"/>
</dbReference>
<dbReference type="RefSeq" id="WP_188820644.1">
    <property type="nucleotide sequence ID" value="NZ_BMHH01000001.1"/>
</dbReference>
<dbReference type="EMBL" id="BMHH01000001">
    <property type="protein sequence ID" value="GGA78703.1"/>
    <property type="molecule type" value="Genomic_DNA"/>
</dbReference>
<dbReference type="Proteomes" id="UP000646478">
    <property type="component" value="Unassembled WGS sequence"/>
</dbReference>
<keyword evidence="5 6" id="KW-0472">Membrane</keyword>
<evidence type="ECO:0000256" key="2">
    <source>
        <dbReference type="ARBA" id="ARBA00022475"/>
    </source>
</evidence>
<dbReference type="GO" id="GO:0005886">
    <property type="term" value="C:plasma membrane"/>
    <property type="evidence" value="ECO:0007669"/>
    <property type="project" value="UniProtKB-SubCell"/>
</dbReference>
<comment type="caution">
    <text evidence="7">The sequence shown here is derived from an EMBL/GenBank/DDBJ whole genome shotgun (WGS) entry which is preliminary data.</text>
</comment>
<keyword evidence="8" id="KW-1185">Reference proteome</keyword>
<feature type="transmembrane region" description="Helical" evidence="6">
    <location>
        <begin position="48"/>
        <end position="72"/>
    </location>
</feature>
<sequence length="417" mass="45429">MLLSRLKQQAGLLRDYFSLISGSAGRLVISLAYFVALANTLSIGGFGVFATASATGVVLSRLVSFGFVSPLYRIATVKPQLLGIYTAGYLAAIALSLPAVAAAAWAVHALFFGNDINLTGFALIIVAEALFWRSTEAIIIVNNGLNRFGRGAILTIFGTAMRAVAAVLFAFLAPKGDLAHWAWWYFIANGISLLVALWFYPRVRLRFAPALYLRHVSDALAVTGAEMLFYVQTELDKLLVLSIGGPRIAGIYAILMRLVDLTAMPIRSFNMMLVQRLMRKPDMLDSLKIKAGLECGVFLVSTLALAALSLFLYFVPNALGDKVAQIVVLLPLILLVPGFRNLTEYQAELLYARGQSARRTVNLAVLTGAKGLVIWLLFTHFGADDAWVAWLNAVFAGLYLISLCLTYSALRRPAKRV</sequence>
<feature type="transmembrane region" description="Helical" evidence="6">
    <location>
        <begin position="387"/>
        <end position="410"/>
    </location>
</feature>
<feature type="transmembrane region" description="Helical" evidence="6">
    <location>
        <begin position="295"/>
        <end position="316"/>
    </location>
</feature>
<evidence type="ECO:0000256" key="5">
    <source>
        <dbReference type="ARBA" id="ARBA00023136"/>
    </source>
</evidence>
<feature type="transmembrane region" description="Helical" evidence="6">
    <location>
        <begin position="111"/>
        <end position="131"/>
    </location>
</feature>
<evidence type="ECO:0000256" key="3">
    <source>
        <dbReference type="ARBA" id="ARBA00022692"/>
    </source>
</evidence>
<feature type="transmembrane region" description="Helical" evidence="6">
    <location>
        <begin position="84"/>
        <end position="105"/>
    </location>
</feature>
<gene>
    <name evidence="7" type="ORF">GCM10011491_02380</name>
</gene>
<feature type="transmembrane region" description="Helical" evidence="6">
    <location>
        <begin position="212"/>
        <end position="231"/>
    </location>
</feature>
<evidence type="ECO:0000256" key="1">
    <source>
        <dbReference type="ARBA" id="ARBA00004651"/>
    </source>
</evidence>
<feature type="transmembrane region" description="Helical" evidence="6">
    <location>
        <begin position="12"/>
        <end position="36"/>
    </location>
</feature>
<proteinExistence type="predicted"/>
<reference evidence="7" key="2">
    <citation type="submission" date="2020-09" db="EMBL/GenBank/DDBJ databases">
        <authorList>
            <person name="Sun Q."/>
            <person name="Zhou Y."/>
        </authorList>
    </citation>
    <scope>NUCLEOTIDE SEQUENCE</scope>
    <source>
        <strain evidence="7">CGMCC 1.15082</strain>
    </source>
</reference>
<comment type="subcellular location">
    <subcellularLocation>
        <location evidence="1">Cell membrane</location>
        <topology evidence="1">Multi-pass membrane protein</topology>
    </subcellularLocation>
</comment>
<keyword evidence="2" id="KW-1003">Cell membrane</keyword>
<evidence type="ECO:0000256" key="4">
    <source>
        <dbReference type="ARBA" id="ARBA00022989"/>
    </source>
</evidence>
<accession>A0A916S045</accession>
<evidence type="ECO:0000256" key="6">
    <source>
        <dbReference type="SAM" id="Phobius"/>
    </source>
</evidence>
<feature type="transmembrane region" description="Helical" evidence="6">
    <location>
        <begin position="152"/>
        <end position="172"/>
    </location>
</feature>
<dbReference type="PANTHER" id="PTHR30250">
    <property type="entry name" value="PST FAMILY PREDICTED COLANIC ACID TRANSPORTER"/>
    <property type="match status" value="1"/>
</dbReference>
<keyword evidence="4 6" id="KW-1133">Transmembrane helix</keyword>
<dbReference type="AlphaFoldDB" id="A0A916S045"/>
<organism evidence="7 8">
    <name type="scientific">Brucella endophytica</name>
    <dbReference type="NCBI Taxonomy" id="1963359"/>
    <lineage>
        <taxon>Bacteria</taxon>
        <taxon>Pseudomonadati</taxon>
        <taxon>Pseudomonadota</taxon>
        <taxon>Alphaproteobacteria</taxon>
        <taxon>Hyphomicrobiales</taxon>
        <taxon>Brucellaceae</taxon>
        <taxon>Brucella/Ochrobactrum group</taxon>
        <taxon>Brucella</taxon>
    </lineage>
</organism>
<evidence type="ECO:0000313" key="7">
    <source>
        <dbReference type="EMBL" id="GGA78703.1"/>
    </source>
</evidence>